<reference evidence="3 4" key="1">
    <citation type="submission" date="2019-01" db="EMBL/GenBank/DDBJ databases">
        <title>Genome sequencing of strain FW100M-2.</title>
        <authorList>
            <person name="Heo J."/>
            <person name="Kim S.-J."/>
            <person name="Kim J.-S."/>
            <person name="Hong S.-B."/>
            <person name="Kwon S.-W."/>
        </authorList>
    </citation>
    <scope>NUCLEOTIDE SEQUENCE [LARGE SCALE GENOMIC DNA]</scope>
    <source>
        <strain evidence="3 4">FW100M-2</strain>
    </source>
</reference>
<dbReference type="GO" id="GO:0022857">
    <property type="term" value="F:transmembrane transporter activity"/>
    <property type="evidence" value="ECO:0007669"/>
    <property type="project" value="InterPro"/>
</dbReference>
<keyword evidence="2" id="KW-0812">Transmembrane</keyword>
<protein>
    <submittedName>
        <fullName evidence="3">MFS transporter</fullName>
    </submittedName>
</protein>
<keyword evidence="4" id="KW-1185">Reference proteome</keyword>
<dbReference type="GO" id="GO:0005886">
    <property type="term" value="C:plasma membrane"/>
    <property type="evidence" value="ECO:0007669"/>
    <property type="project" value="UniProtKB-SubCell"/>
</dbReference>
<dbReference type="Proteomes" id="UP000293568">
    <property type="component" value="Chromosome"/>
</dbReference>
<evidence type="ECO:0000256" key="1">
    <source>
        <dbReference type="ARBA" id="ARBA00004651"/>
    </source>
</evidence>
<evidence type="ECO:0000313" key="4">
    <source>
        <dbReference type="Proteomes" id="UP000293568"/>
    </source>
</evidence>
<proteinExistence type="predicted"/>
<gene>
    <name evidence="3" type="ORF">ET464_17500</name>
</gene>
<feature type="transmembrane region" description="Helical" evidence="2">
    <location>
        <begin position="55"/>
        <end position="77"/>
    </location>
</feature>
<dbReference type="AlphaFoldDB" id="A0A4P6EXX0"/>
<feature type="transmembrane region" description="Helical" evidence="2">
    <location>
        <begin position="12"/>
        <end position="29"/>
    </location>
</feature>
<dbReference type="KEGG" id="pprt:ET464_17500"/>
<evidence type="ECO:0000313" key="3">
    <source>
        <dbReference type="EMBL" id="QAY67912.1"/>
    </source>
</evidence>
<dbReference type="InterPro" id="IPR011701">
    <property type="entry name" value="MFS"/>
</dbReference>
<name>A0A4P6EXX0_9BACL</name>
<feature type="transmembrane region" description="Helical" evidence="2">
    <location>
        <begin position="83"/>
        <end position="103"/>
    </location>
</feature>
<dbReference type="EMBL" id="CP035492">
    <property type="protein sequence ID" value="QAY67912.1"/>
    <property type="molecule type" value="Genomic_DNA"/>
</dbReference>
<dbReference type="RefSeq" id="WP_129443170.1">
    <property type="nucleotide sequence ID" value="NZ_CP035492.1"/>
</dbReference>
<dbReference type="Gene3D" id="1.20.1250.20">
    <property type="entry name" value="MFS general substrate transporter like domains"/>
    <property type="match status" value="1"/>
</dbReference>
<keyword evidence="2" id="KW-0472">Membrane</keyword>
<evidence type="ECO:0000256" key="2">
    <source>
        <dbReference type="SAM" id="Phobius"/>
    </source>
</evidence>
<organism evidence="3 4">
    <name type="scientific">Paenibacillus protaetiae</name>
    <dbReference type="NCBI Taxonomy" id="2509456"/>
    <lineage>
        <taxon>Bacteria</taxon>
        <taxon>Bacillati</taxon>
        <taxon>Bacillota</taxon>
        <taxon>Bacilli</taxon>
        <taxon>Bacillales</taxon>
        <taxon>Paenibacillaceae</taxon>
        <taxon>Paenibacillus</taxon>
    </lineage>
</organism>
<sequence length="125" mass="13455">MSASRTPPDVSVPFMAKASIITVGILFIMEDKKAARKPIIAESFLGEGRTKMNGWVTAVNGIGGAIFLSIGGFAASFGWRSVFLSYAYAIVLLVLVVLFLPKFQPSQAQRSNRTSAQQSLSHFIG</sequence>
<keyword evidence="2" id="KW-1133">Transmembrane helix</keyword>
<dbReference type="Pfam" id="PF07690">
    <property type="entry name" value="MFS_1"/>
    <property type="match status" value="1"/>
</dbReference>
<comment type="subcellular location">
    <subcellularLocation>
        <location evidence="1">Cell membrane</location>
        <topology evidence="1">Multi-pass membrane protein</topology>
    </subcellularLocation>
</comment>
<dbReference type="SUPFAM" id="SSF103473">
    <property type="entry name" value="MFS general substrate transporter"/>
    <property type="match status" value="1"/>
</dbReference>
<dbReference type="InterPro" id="IPR036259">
    <property type="entry name" value="MFS_trans_sf"/>
</dbReference>
<dbReference type="OrthoDB" id="5506409at2"/>
<accession>A0A4P6EXX0</accession>